<name>A0A8T9Q5E5_9BACT</name>
<dbReference type="Gene3D" id="2.160.20.120">
    <property type="match status" value="1"/>
</dbReference>
<dbReference type="InterPro" id="IPR021255">
    <property type="entry name" value="DUF2807"/>
</dbReference>
<dbReference type="KEGG" id="hcu:MUN79_24065"/>
<evidence type="ECO:0000256" key="1">
    <source>
        <dbReference type="SAM" id="MobiDB-lite"/>
    </source>
</evidence>
<reference evidence="3" key="1">
    <citation type="submission" date="2022-04" db="EMBL/GenBank/DDBJ databases">
        <title>Hymenobacter sp. isolated from the air.</title>
        <authorList>
            <person name="Won M."/>
            <person name="Lee C.-M."/>
            <person name="Woen H.-Y."/>
            <person name="Kwon S.-W."/>
        </authorList>
    </citation>
    <scope>NUCLEOTIDE SEQUENCE</scope>
    <source>
        <strain evidence="3">5116S-3</strain>
    </source>
</reference>
<evidence type="ECO:0000313" key="3">
    <source>
        <dbReference type="EMBL" id="UOQ71651.1"/>
    </source>
</evidence>
<feature type="domain" description="Putative auto-transporter adhesin head GIN" evidence="2">
    <location>
        <begin position="2"/>
        <end position="173"/>
    </location>
</feature>
<feature type="region of interest" description="Disordered" evidence="1">
    <location>
        <begin position="173"/>
        <end position="195"/>
    </location>
</feature>
<dbReference type="EMBL" id="CP095046">
    <property type="protein sequence ID" value="UOQ71651.1"/>
    <property type="molecule type" value="Genomic_DNA"/>
</dbReference>
<keyword evidence="4" id="KW-1185">Reference proteome</keyword>
<gene>
    <name evidence="3" type="ORF">MUN79_24065</name>
</gene>
<proteinExistence type="predicted"/>
<dbReference type="AlphaFoldDB" id="A0A8T9Q5E5"/>
<dbReference type="Proteomes" id="UP000831796">
    <property type="component" value="Chromosome"/>
</dbReference>
<protein>
    <submittedName>
        <fullName evidence="3">DUF2807 domain-containing protein</fullName>
    </submittedName>
</protein>
<dbReference type="Pfam" id="PF10988">
    <property type="entry name" value="DUF2807"/>
    <property type="match status" value="1"/>
</dbReference>
<dbReference type="RefSeq" id="WP_244675057.1">
    <property type="nucleotide sequence ID" value="NZ_CP095046.1"/>
</dbReference>
<organism evidence="3 4">
    <name type="scientific">Hymenobacter cellulosilyticus</name>
    <dbReference type="NCBI Taxonomy" id="2932248"/>
    <lineage>
        <taxon>Bacteria</taxon>
        <taxon>Pseudomonadati</taxon>
        <taxon>Bacteroidota</taxon>
        <taxon>Cytophagia</taxon>
        <taxon>Cytophagales</taxon>
        <taxon>Hymenobacteraceae</taxon>
        <taxon>Hymenobacter</taxon>
    </lineage>
</organism>
<evidence type="ECO:0000313" key="4">
    <source>
        <dbReference type="Proteomes" id="UP000831796"/>
    </source>
</evidence>
<sequence length="195" mass="21263">MRQGPEFKVEAAGDERDLRNLRVETDGDELLIRDRNRNNFFSGLKGNHKPILIRVQMPQLTSLDLSGISKANVAGFNGQSLQVQQSGACYAVLDVNVPRLDLDLTGASRADLRGTANDLNVEGSGACQVQGLRMNTQTADFDLSGMSKARVRVASRLRAELSGASRVEYAGSPERVQKELSGSSRVTRLRSTDNE</sequence>
<evidence type="ECO:0000259" key="2">
    <source>
        <dbReference type="Pfam" id="PF10988"/>
    </source>
</evidence>
<accession>A0A8T9Q5E5</accession>